<gene>
    <name evidence="1" type="ORF">BCV72DRAFT_328284</name>
</gene>
<reference evidence="1" key="1">
    <citation type="journal article" date="2016" name="Proc. Natl. Acad. Sci. U.S.A.">
        <title>Lipid metabolic changes in an early divergent fungus govern the establishment of a mutualistic symbiosis with endobacteria.</title>
        <authorList>
            <person name="Lastovetsky O.A."/>
            <person name="Gaspar M.L."/>
            <person name="Mondo S.J."/>
            <person name="LaButti K.M."/>
            <person name="Sandor L."/>
            <person name="Grigoriev I.V."/>
            <person name="Henry S.A."/>
            <person name="Pawlowska T.E."/>
        </authorList>
    </citation>
    <scope>NUCLEOTIDE SEQUENCE [LARGE SCALE GENOMIC DNA]</scope>
    <source>
        <strain evidence="1">ATCC 52814</strain>
    </source>
</reference>
<protein>
    <submittedName>
        <fullName evidence="1">Uncharacterized protein</fullName>
    </submittedName>
</protein>
<sequence>IPSSIDIRPFLLCFHLDSKPILSLKNKAIRQIIKNKLEFPSGLPQLPAISRCNWSLFYTTSMQYSARNFWYRLIFDKVSSKTKL</sequence>
<dbReference type="EMBL" id="KV921919">
    <property type="protein sequence ID" value="ORE06624.1"/>
    <property type="molecule type" value="Genomic_DNA"/>
</dbReference>
<accession>A0A1X0R3R0</accession>
<evidence type="ECO:0000313" key="1">
    <source>
        <dbReference type="EMBL" id="ORE06624.1"/>
    </source>
</evidence>
<organism evidence="1">
    <name type="scientific">Rhizopus microsporus var. microsporus</name>
    <dbReference type="NCBI Taxonomy" id="86635"/>
    <lineage>
        <taxon>Eukaryota</taxon>
        <taxon>Fungi</taxon>
        <taxon>Fungi incertae sedis</taxon>
        <taxon>Mucoromycota</taxon>
        <taxon>Mucoromycotina</taxon>
        <taxon>Mucoromycetes</taxon>
        <taxon>Mucorales</taxon>
        <taxon>Mucorineae</taxon>
        <taxon>Rhizopodaceae</taxon>
        <taxon>Rhizopus</taxon>
    </lineage>
</organism>
<dbReference type="VEuPathDB" id="FungiDB:BCV72DRAFT_328284"/>
<name>A0A1X0R3R0_RHIZD</name>
<dbReference type="AlphaFoldDB" id="A0A1X0R3R0"/>
<proteinExistence type="predicted"/>
<dbReference type="Proteomes" id="UP000242414">
    <property type="component" value="Unassembled WGS sequence"/>
</dbReference>
<feature type="non-terminal residue" evidence="1">
    <location>
        <position position="1"/>
    </location>
</feature>